<dbReference type="RefSeq" id="XP_070920859.1">
    <property type="nucleotide sequence ID" value="XM_071064758.1"/>
</dbReference>
<keyword evidence="4" id="KW-1185">Reference proteome</keyword>
<evidence type="ECO:0000313" key="4">
    <source>
        <dbReference type="Proteomes" id="UP001628179"/>
    </source>
</evidence>
<feature type="domain" description="G" evidence="2">
    <location>
        <begin position="21"/>
        <end position="86"/>
    </location>
</feature>
<sequence>MRLRAAAAPVADIQMEDAGFILLMGLTGSGKSTFISRLTGQNTRVITGHSLASSTVDTACYAVQYDEKRVVRLIDTPGFDDTNRSDTEILNTILVQLATLCQADQRFLGIIFLHRITDVRLAGSATKTFNILQRLCGAGNYNRVILGTTMWSDAKFRKGGEEAAIEREARLREYWEDMFQQQSKMARHEDTAESAWRIIGTLIDSASTGGLLQIQRELVVDKLRLDETEAGRYVRRELLLAQELLDRELAELQRMVAETARLRNEQARRAASCEADIGEAKEQPAQELDRWKPETSRVRRFDGQDSGGEMSDCLKQLGVWTRRVFIQWIFDQWPRPSGSGSAGSLA</sequence>
<proteinExistence type="predicted"/>
<dbReference type="InterPro" id="IPR027417">
    <property type="entry name" value="P-loop_NTPase"/>
</dbReference>
<name>A0ABQ0GMZ3_9PEZI</name>
<evidence type="ECO:0000313" key="3">
    <source>
        <dbReference type="EMBL" id="GAB1319129.1"/>
    </source>
</evidence>
<feature type="coiled-coil region" evidence="1">
    <location>
        <begin position="235"/>
        <end position="265"/>
    </location>
</feature>
<dbReference type="EMBL" id="BAAFSV010000005">
    <property type="protein sequence ID" value="GAB1319129.1"/>
    <property type="molecule type" value="Genomic_DNA"/>
</dbReference>
<dbReference type="GeneID" id="98180081"/>
<keyword evidence="1" id="KW-0175">Coiled coil</keyword>
<gene>
    <name evidence="3" type="ORF">MFIFM68171_09339</name>
</gene>
<accession>A0ABQ0GMZ3</accession>
<dbReference type="CDD" id="cd00882">
    <property type="entry name" value="Ras_like_GTPase"/>
    <property type="match status" value="1"/>
</dbReference>
<evidence type="ECO:0000256" key="1">
    <source>
        <dbReference type="SAM" id="Coils"/>
    </source>
</evidence>
<dbReference type="Proteomes" id="UP001628179">
    <property type="component" value="Unassembled WGS sequence"/>
</dbReference>
<protein>
    <submittedName>
        <fullName evidence="3">G domain-containing protein</fullName>
    </submittedName>
</protein>
<dbReference type="Gene3D" id="3.40.50.300">
    <property type="entry name" value="P-loop containing nucleotide triphosphate hydrolases"/>
    <property type="match status" value="1"/>
</dbReference>
<organism evidence="3 4">
    <name type="scientific">Madurella fahalii</name>
    <dbReference type="NCBI Taxonomy" id="1157608"/>
    <lineage>
        <taxon>Eukaryota</taxon>
        <taxon>Fungi</taxon>
        <taxon>Dikarya</taxon>
        <taxon>Ascomycota</taxon>
        <taxon>Pezizomycotina</taxon>
        <taxon>Sordariomycetes</taxon>
        <taxon>Sordariomycetidae</taxon>
        <taxon>Sordariales</taxon>
        <taxon>Sordariales incertae sedis</taxon>
        <taxon>Madurella</taxon>
    </lineage>
</organism>
<dbReference type="Pfam" id="PF01926">
    <property type="entry name" value="MMR_HSR1"/>
    <property type="match status" value="1"/>
</dbReference>
<reference evidence="3 4" key="1">
    <citation type="submission" date="2024-09" db="EMBL/GenBank/DDBJ databases">
        <title>Itraconazole resistance in Madurella fahalii resulting from another homologue of gene encoding cytochrome P450 14-alpha sterol demethylase (CYP51).</title>
        <authorList>
            <person name="Yoshioka I."/>
            <person name="Fahal A.H."/>
            <person name="Kaneko S."/>
            <person name="Yaguchi T."/>
        </authorList>
    </citation>
    <scope>NUCLEOTIDE SEQUENCE [LARGE SCALE GENOMIC DNA]</scope>
    <source>
        <strain evidence="3 4">IFM 68171</strain>
    </source>
</reference>
<evidence type="ECO:0000259" key="2">
    <source>
        <dbReference type="Pfam" id="PF01926"/>
    </source>
</evidence>
<dbReference type="InterPro" id="IPR006073">
    <property type="entry name" value="GTP-bd"/>
</dbReference>
<comment type="caution">
    <text evidence="3">The sequence shown here is derived from an EMBL/GenBank/DDBJ whole genome shotgun (WGS) entry which is preliminary data.</text>
</comment>
<dbReference type="SUPFAM" id="SSF52540">
    <property type="entry name" value="P-loop containing nucleoside triphosphate hydrolases"/>
    <property type="match status" value="1"/>
</dbReference>